<feature type="transmembrane region" description="Helical" evidence="1">
    <location>
        <begin position="22"/>
        <end position="42"/>
    </location>
</feature>
<feature type="transmembrane region" description="Helical" evidence="1">
    <location>
        <begin position="54"/>
        <end position="75"/>
    </location>
</feature>
<organism evidence="2">
    <name type="scientific">Mycobacterium xenopi 4042</name>
    <dbReference type="NCBI Taxonomy" id="1299334"/>
    <lineage>
        <taxon>Bacteria</taxon>
        <taxon>Bacillati</taxon>
        <taxon>Actinomycetota</taxon>
        <taxon>Actinomycetes</taxon>
        <taxon>Mycobacteriales</taxon>
        <taxon>Mycobacteriaceae</taxon>
        <taxon>Mycobacterium</taxon>
    </lineage>
</organism>
<dbReference type="PATRIC" id="fig|1299334.3.peg.6102"/>
<proteinExistence type="predicted"/>
<name>X8AH20_MYCXE</name>
<gene>
    <name evidence="2" type="ORF">I553_4427</name>
</gene>
<evidence type="ECO:0000256" key="1">
    <source>
        <dbReference type="SAM" id="Phobius"/>
    </source>
</evidence>
<evidence type="ECO:0000313" key="2">
    <source>
        <dbReference type="EMBL" id="EUA30170.1"/>
    </source>
</evidence>
<keyword evidence="1" id="KW-0812">Transmembrane</keyword>
<comment type="caution">
    <text evidence="2">The sequence shown here is derived from an EMBL/GenBank/DDBJ whole genome shotgun (WGS) entry which is preliminary data.</text>
</comment>
<accession>X8AH20</accession>
<protein>
    <submittedName>
        <fullName evidence="2">Putative membrane protein</fullName>
    </submittedName>
</protein>
<keyword evidence="1" id="KW-0472">Membrane</keyword>
<reference evidence="2" key="1">
    <citation type="submission" date="2014-01" db="EMBL/GenBank/DDBJ databases">
        <authorList>
            <person name="Brown-Elliot B."/>
            <person name="Wallace R."/>
            <person name="Lenaerts A."/>
            <person name="Ordway D."/>
            <person name="DeGroote M.A."/>
            <person name="Parker T."/>
            <person name="Sizemore C."/>
            <person name="Tallon L.J."/>
            <person name="Sadzewicz L.K."/>
            <person name="Sengamalay N."/>
            <person name="Fraser C.M."/>
            <person name="Hine E."/>
            <person name="Shefchek K.A."/>
            <person name="Das S.P."/>
            <person name="Tettelin H."/>
        </authorList>
    </citation>
    <scope>NUCLEOTIDE SEQUENCE [LARGE SCALE GENOMIC DNA]</scope>
    <source>
        <strain evidence="2">4042</strain>
    </source>
</reference>
<dbReference type="EMBL" id="JAOB01000060">
    <property type="protein sequence ID" value="EUA30170.1"/>
    <property type="molecule type" value="Genomic_DNA"/>
</dbReference>
<dbReference type="AlphaFoldDB" id="X8AH20"/>
<keyword evidence="1" id="KW-1133">Transmembrane helix</keyword>
<sequence>MLLSSTLVVAGAMVGRGLSARLASAAALLISLLIAALTWWYYDINVKPPVSAGYGLYLGAAGAAGAVGCSMWALVSALGRRHD</sequence>